<keyword evidence="6" id="KW-0325">Glycoprotein</keyword>
<evidence type="ECO:0000313" key="11">
    <source>
        <dbReference type="EMBL" id="KAI8577390.1"/>
    </source>
</evidence>
<dbReference type="Gene3D" id="3.20.20.80">
    <property type="entry name" value="Glycosidases"/>
    <property type="match status" value="1"/>
</dbReference>
<dbReference type="AlphaFoldDB" id="A0AAD5E862"/>
<evidence type="ECO:0000256" key="5">
    <source>
        <dbReference type="ARBA" id="ARBA00022801"/>
    </source>
</evidence>
<dbReference type="GO" id="GO:0004565">
    <property type="term" value="F:beta-galactosidase activity"/>
    <property type="evidence" value="ECO:0007669"/>
    <property type="project" value="UniProtKB-EC"/>
</dbReference>
<dbReference type="InterPro" id="IPR036833">
    <property type="entry name" value="BetaGal_dom3_sf"/>
</dbReference>
<keyword evidence="5" id="KW-0378">Hydrolase</keyword>
<dbReference type="InterPro" id="IPR031330">
    <property type="entry name" value="Gly_Hdrlase_35_cat"/>
</dbReference>
<organism evidence="11 12">
    <name type="scientific">Umbelopsis ramanniana AG</name>
    <dbReference type="NCBI Taxonomy" id="1314678"/>
    <lineage>
        <taxon>Eukaryota</taxon>
        <taxon>Fungi</taxon>
        <taxon>Fungi incertae sedis</taxon>
        <taxon>Mucoromycota</taxon>
        <taxon>Mucoromycotina</taxon>
        <taxon>Umbelopsidomycetes</taxon>
        <taxon>Umbelopsidales</taxon>
        <taxon>Umbelopsidaceae</taxon>
        <taxon>Umbelopsis</taxon>
    </lineage>
</organism>
<dbReference type="GO" id="GO:0005975">
    <property type="term" value="P:carbohydrate metabolic process"/>
    <property type="evidence" value="ECO:0007669"/>
    <property type="project" value="InterPro"/>
</dbReference>
<dbReference type="InterPro" id="IPR001944">
    <property type="entry name" value="Glycoside_Hdrlase_35"/>
</dbReference>
<keyword evidence="12" id="KW-1185">Reference proteome</keyword>
<evidence type="ECO:0000256" key="8">
    <source>
        <dbReference type="RuleBase" id="RU003679"/>
    </source>
</evidence>
<dbReference type="InterPro" id="IPR017853">
    <property type="entry name" value="GH"/>
</dbReference>
<dbReference type="InterPro" id="IPR018954">
    <property type="entry name" value="Betagal_dom2"/>
</dbReference>
<dbReference type="InterPro" id="IPR037110">
    <property type="entry name" value="Betagal_dom2_sf"/>
</dbReference>
<dbReference type="SUPFAM" id="SSF117100">
    <property type="entry name" value="Beta-galactosidase LacA, domain 3"/>
    <property type="match status" value="1"/>
</dbReference>
<dbReference type="Gene3D" id="2.102.20.10">
    <property type="entry name" value="Beta-galactosidase, domain 2"/>
    <property type="match status" value="1"/>
</dbReference>
<sequence length="991" mass="109823">MLIKSAIALTVVALWSSVASSPIQMVKRESSPITWDAYSIKIDGERIFWRAGEMAPWRLPSPALWKDVFEKMKSNGYNVAQMYFHWGYHSWNNQTVDFNGIRDIDELMRMANETGIYVSARPGPYINAETTSGGLAEWTRTLKGAARTDAADYTAAWKPYIEGVAKILAKWQYPNGPVIAVQIENEFGDTTTAARNYMALLEKAYTDNGIYVPNFHNAASDYASPWISGKGATDMIGYDFYPIGWGPCPADPTVWTQPYGTPFAEIVKYRQDVPLWIPELGAVSIKEKPVVIMNAVRLTFVCFLTAGYGENNCREAANNLYLRVYNRWMLAMTVFMQGDYMTYGGTNWGNLRFPDDYTSYDYGAPIDESRQIGSKIYEKKLLNYFLDVATEMAGTDLTTCSTSESGIKCDKLYNKETESAFHILRNTNISGFDNYDFKLKLADGTSVPVEDNIAIHGRDSKILPANLNFLNQHIIYSTSEILTWGTIDGVDYLVLHGLSGESAEIALSLKGSQKATVQVGSGSVKSTVSSNSVRLNFKYKGLQQVKISGTHPLVVLMADLDNAYKFWKVDTKNGPAFLFGSYLLRGTSGNSQDVLSLRADTAETETVEIFASSKFKSVEWNGEKLHVSSTSRGSRSGKVSGPKKAQVPKLQKWTFARESPETLTTFDDSQWKVADKKSTNNPLPQPAGQPVLYASDYGYHIGHIWYRGSFVANGDETSLNITAQGGDNSVYSTWLNGNYLGSSTSSAGGKPQLFNITSKQLNKGKNVVSVLVDGMGSDEEGGSASEYYKNYRGLREAHVLNNKGSETATISWKIQGNLGGEDIVDTDRGTFNVGGKYGERHGWHLPGFSLSTSKFQNNVKLPHNFGDAGIAWYFTDFELKFPAKSDNPVVLAFEMPKGQSYRAEFYINGWNYGKVIPNLGPQDEFPVPPGILNTNGENRLAIAVHGMLDKDNVFSDVQLKVLNSYTFSGEQWVQTKAPSFDKKVYGTSSGW</sequence>
<evidence type="ECO:0000256" key="4">
    <source>
        <dbReference type="ARBA" id="ARBA00022729"/>
    </source>
</evidence>
<dbReference type="RefSeq" id="XP_051442394.1">
    <property type="nucleotide sequence ID" value="XM_051593761.1"/>
</dbReference>
<dbReference type="Proteomes" id="UP001206595">
    <property type="component" value="Unassembled WGS sequence"/>
</dbReference>
<name>A0AAD5E862_UMBRA</name>
<dbReference type="EMBL" id="MU620941">
    <property type="protein sequence ID" value="KAI8577390.1"/>
    <property type="molecule type" value="Genomic_DNA"/>
</dbReference>
<dbReference type="SUPFAM" id="SSF51011">
    <property type="entry name" value="Glycosyl hydrolase domain"/>
    <property type="match status" value="1"/>
</dbReference>
<dbReference type="SMART" id="SM01029">
    <property type="entry name" value="BetaGal_dom2"/>
    <property type="match status" value="1"/>
</dbReference>
<feature type="chain" id="PRO_5041955143" description="beta-galactosidase" evidence="9">
    <location>
        <begin position="21"/>
        <end position="991"/>
    </location>
</feature>
<evidence type="ECO:0000259" key="10">
    <source>
        <dbReference type="SMART" id="SM01029"/>
    </source>
</evidence>
<evidence type="ECO:0000256" key="9">
    <source>
        <dbReference type="SAM" id="SignalP"/>
    </source>
</evidence>
<comment type="catalytic activity">
    <reaction evidence="1">
        <text>Hydrolysis of terminal non-reducing beta-D-galactose residues in beta-D-galactosides.</text>
        <dbReference type="EC" id="3.2.1.23"/>
    </reaction>
</comment>
<evidence type="ECO:0000256" key="2">
    <source>
        <dbReference type="ARBA" id="ARBA00009809"/>
    </source>
</evidence>
<dbReference type="Pfam" id="PF10435">
    <property type="entry name" value="BetaGal_dom2"/>
    <property type="match status" value="1"/>
</dbReference>
<feature type="domain" description="Beta-galactosidase" evidence="10">
    <location>
        <begin position="391"/>
        <end position="566"/>
    </location>
</feature>
<dbReference type="SUPFAM" id="SSF51445">
    <property type="entry name" value="(Trans)glycosidases"/>
    <property type="match status" value="1"/>
</dbReference>
<dbReference type="InterPro" id="IPR025972">
    <property type="entry name" value="BetaGal_dom3"/>
</dbReference>
<dbReference type="EC" id="3.2.1.23" evidence="3"/>
<dbReference type="Pfam" id="PF13363">
    <property type="entry name" value="BetaGal_dom3"/>
    <property type="match status" value="1"/>
</dbReference>
<dbReference type="PRINTS" id="PR00742">
    <property type="entry name" value="GLHYDRLASE35"/>
</dbReference>
<protein>
    <recommendedName>
        <fullName evidence="3">beta-galactosidase</fullName>
        <ecNumber evidence="3">3.2.1.23</ecNumber>
    </recommendedName>
</protein>
<evidence type="ECO:0000256" key="3">
    <source>
        <dbReference type="ARBA" id="ARBA00012756"/>
    </source>
</evidence>
<dbReference type="Pfam" id="PF13364">
    <property type="entry name" value="BetaGal_ABD2"/>
    <property type="match status" value="2"/>
</dbReference>
<dbReference type="InterPro" id="IPR025300">
    <property type="entry name" value="BetaGal_jelly_roll_dom"/>
</dbReference>
<comment type="caution">
    <text evidence="11">The sequence shown here is derived from an EMBL/GenBank/DDBJ whole genome shotgun (WGS) entry which is preliminary data.</text>
</comment>
<gene>
    <name evidence="11" type="ORF">K450DRAFT_301966</name>
</gene>
<comment type="similarity">
    <text evidence="2 8">Belongs to the glycosyl hydrolase 35 family.</text>
</comment>
<evidence type="ECO:0000256" key="1">
    <source>
        <dbReference type="ARBA" id="ARBA00001412"/>
    </source>
</evidence>
<keyword evidence="7" id="KW-0326">Glycosidase</keyword>
<evidence type="ECO:0000256" key="6">
    <source>
        <dbReference type="ARBA" id="ARBA00023180"/>
    </source>
</evidence>
<reference evidence="11" key="2">
    <citation type="journal article" date="2022" name="Proc. Natl. Acad. Sci. U.S.A.">
        <title>Diploid-dominant life cycles characterize the early evolution of Fungi.</title>
        <authorList>
            <person name="Amses K.R."/>
            <person name="Simmons D.R."/>
            <person name="Longcore J.E."/>
            <person name="Mondo S.J."/>
            <person name="Seto K."/>
            <person name="Jeronimo G.H."/>
            <person name="Bonds A.E."/>
            <person name="Quandt C.A."/>
            <person name="Davis W.J."/>
            <person name="Chang Y."/>
            <person name="Federici B.A."/>
            <person name="Kuo A."/>
            <person name="LaButti K."/>
            <person name="Pangilinan J."/>
            <person name="Andreopoulos W."/>
            <person name="Tritt A."/>
            <person name="Riley R."/>
            <person name="Hundley H."/>
            <person name="Johnson J."/>
            <person name="Lipzen A."/>
            <person name="Barry K."/>
            <person name="Lang B.F."/>
            <person name="Cuomo C.A."/>
            <person name="Buchler N.E."/>
            <person name="Grigoriev I.V."/>
            <person name="Spatafora J.W."/>
            <person name="Stajich J.E."/>
            <person name="James T.Y."/>
        </authorList>
    </citation>
    <scope>NUCLEOTIDE SEQUENCE</scope>
    <source>
        <strain evidence="11">AG</strain>
    </source>
</reference>
<dbReference type="InterPro" id="IPR008979">
    <property type="entry name" value="Galactose-bd-like_sf"/>
</dbReference>
<evidence type="ECO:0000256" key="7">
    <source>
        <dbReference type="ARBA" id="ARBA00023295"/>
    </source>
</evidence>
<dbReference type="Gene3D" id="2.60.120.260">
    <property type="entry name" value="Galactose-binding domain-like"/>
    <property type="match status" value="2"/>
</dbReference>
<accession>A0AAD5E862</accession>
<dbReference type="Pfam" id="PF01301">
    <property type="entry name" value="Glyco_hydro_35"/>
    <property type="match status" value="1"/>
</dbReference>
<evidence type="ECO:0000313" key="12">
    <source>
        <dbReference type="Proteomes" id="UP001206595"/>
    </source>
</evidence>
<dbReference type="SUPFAM" id="SSF49785">
    <property type="entry name" value="Galactose-binding domain-like"/>
    <property type="match status" value="2"/>
</dbReference>
<reference evidence="11" key="1">
    <citation type="submission" date="2021-06" db="EMBL/GenBank/DDBJ databases">
        <authorList>
            <consortium name="DOE Joint Genome Institute"/>
            <person name="Mondo S.J."/>
            <person name="Amses K.R."/>
            <person name="Simmons D.R."/>
            <person name="Longcore J.E."/>
            <person name="Seto K."/>
            <person name="Alves G.H."/>
            <person name="Bonds A.E."/>
            <person name="Quandt C.A."/>
            <person name="Davis W.J."/>
            <person name="Chang Y."/>
            <person name="Letcher P.M."/>
            <person name="Powell M.J."/>
            <person name="Kuo A."/>
            <person name="Labutti K."/>
            <person name="Pangilinan J."/>
            <person name="Andreopoulos W."/>
            <person name="Tritt A."/>
            <person name="Riley R."/>
            <person name="Hundley H."/>
            <person name="Johnson J."/>
            <person name="Lipzen A."/>
            <person name="Barry K."/>
            <person name="Berbee M.L."/>
            <person name="Buchler N.E."/>
            <person name="Grigoriev I.V."/>
            <person name="Spatafora J.W."/>
            <person name="Stajich J.E."/>
            <person name="James T.Y."/>
        </authorList>
    </citation>
    <scope>NUCLEOTIDE SEQUENCE</scope>
    <source>
        <strain evidence="11">AG</strain>
    </source>
</reference>
<keyword evidence="4 9" id="KW-0732">Signal</keyword>
<proteinExistence type="inferred from homology"/>
<dbReference type="PANTHER" id="PTHR23421">
    <property type="entry name" value="BETA-GALACTOSIDASE RELATED"/>
    <property type="match status" value="1"/>
</dbReference>
<dbReference type="GeneID" id="75919103"/>
<feature type="signal peptide" evidence="9">
    <location>
        <begin position="1"/>
        <end position="20"/>
    </location>
</feature>